<dbReference type="AlphaFoldDB" id="A0A967AZ51"/>
<name>A0A967AZ51_9MICO</name>
<keyword evidence="2" id="KW-1185">Reference proteome</keyword>
<dbReference type="Proteomes" id="UP000744769">
    <property type="component" value="Unassembled WGS sequence"/>
</dbReference>
<sequence length="205" mass="22350">MPDLLWYAAYGSNLSAARFGHYLAGGRPEGAARTMAGARDATPPRDTRALELPGSIFFGWESPTWGGGIAFYDPDRTGRALASAYLISREQFVDLLHQEMHREVGDDLDLGPLWDSGGQDLGPGRYERLLRVDELEELPVVTFTCPRDQRPAVNPPADAYLTVIARGLAETHALDADAISAYFVALEGVSQTPEHLRQVVRAALG</sequence>
<reference evidence="1" key="1">
    <citation type="submission" date="2020-03" db="EMBL/GenBank/DDBJ databases">
        <title>Draft sequencing of Calidifontibacter sp. DB0510.</title>
        <authorList>
            <person name="Kim D.-U."/>
        </authorList>
    </citation>
    <scope>NUCLEOTIDE SEQUENCE</scope>
    <source>
        <strain evidence="1">DB0510</strain>
    </source>
</reference>
<evidence type="ECO:0000313" key="1">
    <source>
        <dbReference type="EMBL" id="NHN54485.1"/>
    </source>
</evidence>
<evidence type="ECO:0000313" key="2">
    <source>
        <dbReference type="Proteomes" id="UP000744769"/>
    </source>
</evidence>
<organism evidence="1 2">
    <name type="scientific">Metallococcus carri</name>
    <dbReference type="NCBI Taxonomy" id="1656884"/>
    <lineage>
        <taxon>Bacteria</taxon>
        <taxon>Bacillati</taxon>
        <taxon>Actinomycetota</taxon>
        <taxon>Actinomycetes</taxon>
        <taxon>Micrococcales</taxon>
        <taxon>Dermacoccaceae</taxon>
        <taxon>Metallococcus</taxon>
    </lineage>
</organism>
<dbReference type="Gene3D" id="3.10.490.10">
    <property type="entry name" value="Gamma-glutamyl cyclotransferase-like"/>
    <property type="match status" value="1"/>
</dbReference>
<dbReference type="EMBL" id="JAAOIV010000001">
    <property type="protein sequence ID" value="NHN54485.1"/>
    <property type="molecule type" value="Genomic_DNA"/>
</dbReference>
<dbReference type="RefSeq" id="WP_166192120.1">
    <property type="nucleotide sequence ID" value="NZ_JAAOIV010000001.1"/>
</dbReference>
<proteinExistence type="predicted"/>
<gene>
    <name evidence="1" type="ORF">G9U51_01645</name>
</gene>
<accession>A0A967AZ51</accession>
<protein>
    <submittedName>
        <fullName evidence="1">Histone deacetylase</fullName>
    </submittedName>
</protein>
<comment type="caution">
    <text evidence="1">The sequence shown here is derived from an EMBL/GenBank/DDBJ whole genome shotgun (WGS) entry which is preliminary data.</text>
</comment>